<evidence type="ECO:0000313" key="6">
    <source>
        <dbReference type="Proteomes" id="UP000092443"/>
    </source>
</evidence>
<feature type="compositionally biased region" description="Polar residues" evidence="3">
    <location>
        <begin position="404"/>
        <end position="415"/>
    </location>
</feature>
<dbReference type="AlphaFoldDB" id="A0A9C5Z7J0"/>
<accession>A0A9C5Z7J0</accession>
<keyword evidence="1" id="KW-0863">Zinc-finger</keyword>
<dbReference type="GeneID" id="119638292"/>
<feature type="binding site" evidence="2">
    <location>
        <position position="84"/>
    </location>
    <ligand>
        <name>Zn(2+)</name>
        <dbReference type="ChEBI" id="CHEBI:29105"/>
    </ligand>
</feature>
<dbReference type="InterPro" id="IPR036236">
    <property type="entry name" value="Znf_C2H2_sf"/>
</dbReference>
<dbReference type="Proteomes" id="UP000092443">
    <property type="component" value="Unplaced"/>
</dbReference>
<dbReference type="PROSITE" id="PS51915">
    <property type="entry name" value="ZAD"/>
    <property type="match status" value="1"/>
</dbReference>
<keyword evidence="2" id="KW-0479">Metal-binding</keyword>
<feature type="binding site" evidence="2">
    <location>
        <position position="34"/>
    </location>
    <ligand>
        <name>Zn(2+)</name>
        <dbReference type="ChEBI" id="CHEBI:29105"/>
    </ligand>
</feature>
<keyword evidence="2" id="KW-0862">Zinc</keyword>
<dbReference type="InterPro" id="IPR013087">
    <property type="entry name" value="Znf_C2H2_type"/>
</dbReference>
<dbReference type="SMART" id="SM00355">
    <property type="entry name" value="ZnF_C2H2"/>
    <property type="match status" value="4"/>
</dbReference>
<sequence length="513" mass="59017">MENCQTTQVSLKNIFTKRMDMRKIVDNTLLCRTCLAVGGDVKLVDLNDPIQKTNLEEKKGVTHMDCLIYCMHFTNAPGMPAAICGNCSSTLKIVYAFMKNAFRAQEILKRKLQGMRKMKYIRQRKQGGENQQCPSVESKKEKQFRCKVCDVKLKGRISLKKHVKLHLDLIVYKCQLCPHESRGRLCLSEHYLLAHNLTASAEQLKPKPLSSLEIQKQRCVHDNPQINENTERHSTTASKPMLASISTNEVHRCLNKKMLTENGPLKQENLGDQAASSNCDSILENKVKLNKPMSLQLAQNDVAQMDVDDLIVEESVNSSEEMLVFSLGDTEYSATGGKYVANADHKMVNNIKCKTCIKSFSTQRELKAHMLSHNELPHFFCDNCTFYTFFKEDLHQHYRSRHNIQPTSPQLQPKNKQFKEVRQSNRNREETNRHDFCVVKSSSKLQFKHHYFENHSIHANEIHVTPKIVDSLMNAPIQFTLIVQNTAKRLPTTKFNCPKDISRKKHMPHFQKF</sequence>
<evidence type="ECO:0000259" key="4">
    <source>
        <dbReference type="PROSITE" id="PS50157"/>
    </source>
</evidence>
<dbReference type="GO" id="GO:0005634">
    <property type="term" value="C:nucleus"/>
    <property type="evidence" value="ECO:0007669"/>
    <property type="project" value="InterPro"/>
</dbReference>
<protein>
    <submittedName>
        <fullName evidence="7">Zinc finger protein 711 isoform X1</fullName>
    </submittedName>
</protein>
<dbReference type="RefSeq" id="XP_037890950.1">
    <property type="nucleotide sequence ID" value="XM_038035022.1"/>
</dbReference>
<feature type="compositionally biased region" description="Basic and acidic residues" evidence="3">
    <location>
        <begin position="417"/>
        <end position="433"/>
    </location>
</feature>
<proteinExistence type="predicted"/>
<feature type="domain" description="ZAD" evidence="5">
    <location>
        <begin position="29"/>
        <end position="111"/>
    </location>
</feature>
<organism evidence="6 7">
    <name type="scientific">Glossina fuscipes</name>
    <dbReference type="NCBI Taxonomy" id="7396"/>
    <lineage>
        <taxon>Eukaryota</taxon>
        <taxon>Metazoa</taxon>
        <taxon>Ecdysozoa</taxon>
        <taxon>Arthropoda</taxon>
        <taxon>Hexapoda</taxon>
        <taxon>Insecta</taxon>
        <taxon>Pterygota</taxon>
        <taxon>Neoptera</taxon>
        <taxon>Endopterygota</taxon>
        <taxon>Diptera</taxon>
        <taxon>Brachycera</taxon>
        <taxon>Muscomorpha</taxon>
        <taxon>Hippoboscoidea</taxon>
        <taxon>Glossinidae</taxon>
        <taxon>Glossina</taxon>
    </lineage>
</organism>
<dbReference type="InterPro" id="IPR012934">
    <property type="entry name" value="Znf_AD"/>
</dbReference>
<evidence type="ECO:0000256" key="2">
    <source>
        <dbReference type="PROSITE-ProRule" id="PRU01263"/>
    </source>
</evidence>
<dbReference type="SUPFAM" id="SSF57667">
    <property type="entry name" value="beta-beta-alpha zinc fingers"/>
    <property type="match status" value="2"/>
</dbReference>
<evidence type="ECO:0000256" key="3">
    <source>
        <dbReference type="SAM" id="MobiDB-lite"/>
    </source>
</evidence>
<reference evidence="7" key="1">
    <citation type="submission" date="2025-08" db="UniProtKB">
        <authorList>
            <consortium name="RefSeq"/>
        </authorList>
    </citation>
    <scope>IDENTIFICATION</scope>
    <source>
        <tissue evidence="7">Whole body pupa</tissue>
    </source>
</reference>
<name>A0A9C5Z7J0_9MUSC</name>
<dbReference type="Gene3D" id="3.30.160.60">
    <property type="entry name" value="Classic Zinc Finger"/>
    <property type="match status" value="2"/>
</dbReference>
<dbReference type="PROSITE" id="PS00028">
    <property type="entry name" value="ZINC_FINGER_C2H2_1"/>
    <property type="match status" value="2"/>
</dbReference>
<evidence type="ECO:0000313" key="7">
    <source>
        <dbReference type="RefSeq" id="XP_037890950.1"/>
    </source>
</evidence>
<feature type="binding site" evidence="2">
    <location>
        <position position="31"/>
    </location>
    <ligand>
        <name>Zn(2+)</name>
        <dbReference type="ChEBI" id="CHEBI:29105"/>
    </ligand>
</feature>
<keyword evidence="6" id="KW-1185">Reference proteome</keyword>
<dbReference type="PROSITE" id="PS50157">
    <property type="entry name" value="ZINC_FINGER_C2H2_2"/>
    <property type="match status" value="1"/>
</dbReference>
<dbReference type="KEGG" id="gfs:119638292"/>
<gene>
    <name evidence="7" type="primary">LOC119638292</name>
</gene>
<dbReference type="SMART" id="SM00868">
    <property type="entry name" value="zf-AD"/>
    <property type="match status" value="1"/>
</dbReference>
<evidence type="ECO:0000259" key="5">
    <source>
        <dbReference type="PROSITE" id="PS51915"/>
    </source>
</evidence>
<evidence type="ECO:0000256" key="1">
    <source>
        <dbReference type="PROSITE-ProRule" id="PRU00042"/>
    </source>
</evidence>
<feature type="region of interest" description="Disordered" evidence="3">
    <location>
        <begin position="404"/>
        <end position="433"/>
    </location>
</feature>
<dbReference type="GO" id="GO:0008270">
    <property type="term" value="F:zinc ion binding"/>
    <property type="evidence" value="ECO:0007669"/>
    <property type="project" value="UniProtKB-UniRule"/>
</dbReference>
<feature type="binding site" evidence="2">
    <location>
        <position position="87"/>
    </location>
    <ligand>
        <name>Zn(2+)</name>
        <dbReference type="ChEBI" id="CHEBI:29105"/>
    </ligand>
</feature>
<feature type="domain" description="C2H2-type" evidence="4">
    <location>
        <begin position="351"/>
        <end position="373"/>
    </location>
</feature>